<organism evidence="2 3">
    <name type="scientific">Candidatus Limivivens merdigallinarum</name>
    <dbReference type="NCBI Taxonomy" id="2840859"/>
    <lineage>
        <taxon>Bacteria</taxon>
        <taxon>Bacillati</taxon>
        <taxon>Bacillota</taxon>
        <taxon>Clostridia</taxon>
        <taxon>Lachnospirales</taxon>
        <taxon>Lachnospiraceae</taxon>
        <taxon>Lachnospiraceae incertae sedis</taxon>
        <taxon>Candidatus Limivivens</taxon>
    </lineage>
</organism>
<evidence type="ECO:0000313" key="3">
    <source>
        <dbReference type="Proteomes" id="UP000886886"/>
    </source>
</evidence>
<reference evidence="2" key="2">
    <citation type="journal article" date="2021" name="PeerJ">
        <title>Extensive microbial diversity within the chicken gut microbiome revealed by metagenomics and culture.</title>
        <authorList>
            <person name="Gilroy R."/>
            <person name="Ravi A."/>
            <person name="Getino M."/>
            <person name="Pursley I."/>
            <person name="Horton D.L."/>
            <person name="Alikhan N.F."/>
            <person name="Baker D."/>
            <person name="Gharbi K."/>
            <person name="Hall N."/>
            <person name="Watson M."/>
            <person name="Adriaenssens E.M."/>
            <person name="Foster-Nyarko E."/>
            <person name="Jarju S."/>
            <person name="Secka A."/>
            <person name="Antonio M."/>
            <person name="Oren A."/>
            <person name="Chaudhuri R.R."/>
            <person name="La Ragione R."/>
            <person name="Hildebrand F."/>
            <person name="Pallen M.J."/>
        </authorList>
    </citation>
    <scope>NUCLEOTIDE SEQUENCE</scope>
    <source>
        <strain evidence="2">ChiSjej3B21-11622</strain>
    </source>
</reference>
<dbReference type="Proteomes" id="UP000886886">
    <property type="component" value="Unassembled WGS sequence"/>
</dbReference>
<keyword evidence="1" id="KW-1133">Transmembrane helix</keyword>
<gene>
    <name evidence="2" type="ORF">IAB26_05740</name>
</gene>
<comment type="caution">
    <text evidence="2">The sequence shown here is derived from an EMBL/GenBank/DDBJ whole genome shotgun (WGS) entry which is preliminary data.</text>
</comment>
<dbReference type="AlphaFoldDB" id="A0A9D1D1S6"/>
<evidence type="ECO:0000256" key="1">
    <source>
        <dbReference type="SAM" id="Phobius"/>
    </source>
</evidence>
<keyword evidence="1" id="KW-0812">Transmembrane</keyword>
<feature type="non-terminal residue" evidence="2">
    <location>
        <position position="1"/>
    </location>
</feature>
<feature type="transmembrane region" description="Helical" evidence="1">
    <location>
        <begin position="54"/>
        <end position="75"/>
    </location>
</feature>
<protein>
    <submittedName>
        <fullName evidence="2">Uncharacterized protein</fullName>
    </submittedName>
</protein>
<dbReference type="EMBL" id="DVFT01000086">
    <property type="protein sequence ID" value="HIQ96049.1"/>
    <property type="molecule type" value="Genomic_DNA"/>
</dbReference>
<keyword evidence="1" id="KW-0472">Membrane</keyword>
<reference evidence="2" key="1">
    <citation type="submission" date="2020-10" db="EMBL/GenBank/DDBJ databases">
        <authorList>
            <person name="Gilroy R."/>
        </authorList>
    </citation>
    <scope>NUCLEOTIDE SEQUENCE</scope>
    <source>
        <strain evidence="2">ChiSjej3B21-11622</strain>
    </source>
</reference>
<accession>A0A9D1D1S6</accession>
<name>A0A9D1D1S6_9FIRM</name>
<evidence type="ECO:0000313" key="2">
    <source>
        <dbReference type="EMBL" id="HIQ96049.1"/>
    </source>
</evidence>
<sequence>IHMDVQFTDLDLYLRNKGQAKPIHANGITCFINFAARIHFTAGTITGVGMLSTLVFPGVTGLYITVAMAAGYAVLRSVLLAHK</sequence>
<proteinExistence type="predicted"/>